<dbReference type="EMBL" id="JAIZAY010000571">
    <property type="protein sequence ID" value="KAJ8018169.1"/>
    <property type="molecule type" value="Genomic_DNA"/>
</dbReference>
<organism evidence="1 2">
    <name type="scientific">Holothuria leucospilota</name>
    <name type="common">Black long sea cucumber</name>
    <name type="synonym">Mertensiothuria leucospilota</name>
    <dbReference type="NCBI Taxonomy" id="206669"/>
    <lineage>
        <taxon>Eukaryota</taxon>
        <taxon>Metazoa</taxon>
        <taxon>Echinodermata</taxon>
        <taxon>Eleutherozoa</taxon>
        <taxon>Echinozoa</taxon>
        <taxon>Holothuroidea</taxon>
        <taxon>Aspidochirotacea</taxon>
        <taxon>Aspidochirotida</taxon>
        <taxon>Holothuriidae</taxon>
        <taxon>Holothuria</taxon>
    </lineage>
</organism>
<accession>A0A9Q1BAQ3</accession>
<evidence type="ECO:0000313" key="1">
    <source>
        <dbReference type="EMBL" id="KAJ8018169.1"/>
    </source>
</evidence>
<dbReference type="Proteomes" id="UP001152320">
    <property type="component" value="Unassembled WGS sequence"/>
</dbReference>
<comment type="caution">
    <text evidence="1">The sequence shown here is derived from an EMBL/GenBank/DDBJ whole genome shotgun (WGS) entry which is preliminary data.</text>
</comment>
<protein>
    <submittedName>
        <fullName evidence="1">Uncharacterized protein</fullName>
    </submittedName>
</protein>
<dbReference type="AlphaFoldDB" id="A0A9Q1BAQ3"/>
<proteinExistence type="predicted"/>
<dbReference type="OrthoDB" id="10052386at2759"/>
<keyword evidence="2" id="KW-1185">Reference proteome</keyword>
<name>A0A9Q1BAQ3_HOLLE</name>
<sequence length="193" mass="22575">MPALPAVAHSSPMDESEEQALRYCSGYVLQKLMKKYKRMTSSKTAQQFCEVLTSWNVPVEDEGESVIEFTSLWLEMQNRGGLFHIDNNVYTFFKSLEVVVRSHVHKENIDVFKQSDIQVALFTRIQESHSVWINWNNICSSLPEQGKLKLFEEVVKCFLKMRCEAFLRVYVMIRKAIENSSKERRKKSKKRAK</sequence>
<reference evidence="1" key="1">
    <citation type="submission" date="2021-10" db="EMBL/GenBank/DDBJ databases">
        <title>Tropical sea cucumber genome reveals ecological adaptation and Cuvierian tubules defense mechanism.</title>
        <authorList>
            <person name="Chen T."/>
        </authorList>
    </citation>
    <scope>NUCLEOTIDE SEQUENCE</scope>
    <source>
        <strain evidence="1">Nanhai2018</strain>
        <tissue evidence="1">Muscle</tissue>
    </source>
</reference>
<evidence type="ECO:0000313" key="2">
    <source>
        <dbReference type="Proteomes" id="UP001152320"/>
    </source>
</evidence>
<gene>
    <name evidence="1" type="ORF">HOLleu_43989</name>
</gene>